<feature type="compositionally biased region" description="Basic and acidic residues" evidence="1">
    <location>
        <begin position="35"/>
        <end position="47"/>
    </location>
</feature>
<evidence type="ECO:0000313" key="2">
    <source>
        <dbReference type="EMBL" id="UQA97714.1"/>
    </source>
</evidence>
<proteinExistence type="predicted"/>
<keyword evidence="3" id="KW-1185">Reference proteome</keyword>
<evidence type="ECO:0000256" key="1">
    <source>
        <dbReference type="SAM" id="MobiDB-lite"/>
    </source>
</evidence>
<protein>
    <submittedName>
        <fullName evidence="2">ALF repeat-containing protein</fullName>
    </submittedName>
</protein>
<feature type="region of interest" description="Disordered" evidence="1">
    <location>
        <begin position="35"/>
        <end position="132"/>
    </location>
</feature>
<dbReference type="Pfam" id="PF03752">
    <property type="entry name" value="ALF"/>
    <property type="match status" value="1"/>
</dbReference>
<dbReference type="InterPro" id="IPR005506">
    <property type="entry name" value="DUF312_ALF"/>
</dbReference>
<evidence type="ECO:0000313" key="3">
    <source>
        <dbReference type="Proteomes" id="UP000830115"/>
    </source>
</evidence>
<feature type="compositionally biased region" description="Basic and acidic residues" evidence="1">
    <location>
        <begin position="58"/>
        <end position="87"/>
    </location>
</feature>
<dbReference type="Proteomes" id="UP000830115">
    <property type="component" value="Chromosome"/>
</dbReference>
<dbReference type="EMBL" id="CP086322">
    <property type="protein sequence ID" value="UQA97714.1"/>
    <property type="molecule type" value="Genomic_DNA"/>
</dbReference>
<name>A0ABY4MIT2_9ACTN</name>
<accession>A0ABY4MIT2</accession>
<organism evidence="2 3">
    <name type="scientific">Streptomyces halobius</name>
    <dbReference type="NCBI Taxonomy" id="2879846"/>
    <lineage>
        <taxon>Bacteria</taxon>
        <taxon>Bacillati</taxon>
        <taxon>Actinomycetota</taxon>
        <taxon>Actinomycetes</taxon>
        <taxon>Kitasatosporales</taxon>
        <taxon>Streptomycetaceae</taxon>
        <taxon>Streptomyces</taxon>
    </lineage>
</organism>
<sequence length="162" mass="16158">MMFSGGPAVQAAGGKALVGTAEDVRHFLEVGQYEARAKDKAAEDAAKNKPSPGTGDSAKTEDEDRDKDEVEGKDKAEAANGGKDAKHAGAATGDRPKQISSEGTKPAVASSESTVTAPGDNGELAGTGAGSVTSWAVGGTAIALRAGAGLVIAGRRRASVEH</sequence>
<gene>
    <name evidence="2" type="ORF">K9S39_12325</name>
</gene>
<reference evidence="2" key="1">
    <citation type="submission" date="2021-10" db="EMBL/GenBank/DDBJ databases">
        <title>Streptomyces nigrumlapis sp.nov.,an antimicrobial producing actinobacterium isolated from Black Gobi rocks.</title>
        <authorList>
            <person name="Wen Y."/>
            <person name="Zhang W."/>
            <person name="Liu X.G."/>
        </authorList>
    </citation>
    <scope>NUCLEOTIDE SEQUENCE</scope>
    <source>
        <strain evidence="2">ST13-2-2</strain>
    </source>
</reference>